<dbReference type="OrthoDB" id="6136069at2759"/>
<keyword evidence="4" id="KW-1185">Reference proteome</keyword>
<name>A0A6J8EQK2_MYTCO</name>
<dbReference type="InterPro" id="IPR001073">
    <property type="entry name" value="C1q_dom"/>
</dbReference>
<evidence type="ECO:0000256" key="1">
    <source>
        <dbReference type="SAM" id="SignalP"/>
    </source>
</evidence>
<evidence type="ECO:0000259" key="2">
    <source>
        <dbReference type="Pfam" id="PF00386"/>
    </source>
</evidence>
<dbReference type="AlphaFoldDB" id="A0A6J8EQK2"/>
<evidence type="ECO:0000313" key="3">
    <source>
        <dbReference type="EMBL" id="CAC5421371.1"/>
    </source>
</evidence>
<dbReference type="InterPro" id="IPR008983">
    <property type="entry name" value="Tumour_necrosis_fac-like_dom"/>
</dbReference>
<feature type="chain" id="PRO_5027123748" description="C1q domain-containing protein" evidence="1">
    <location>
        <begin position="25"/>
        <end position="239"/>
    </location>
</feature>
<dbReference type="Proteomes" id="UP000507470">
    <property type="component" value="Unassembled WGS sequence"/>
</dbReference>
<feature type="domain" description="C1q" evidence="2">
    <location>
        <begin position="127"/>
        <end position="224"/>
    </location>
</feature>
<sequence length="239" mass="26630">MAFMVLHECAIFIFIISLNKNVIANSCENDNCKTAIDLPLITKLNAPLKAELDISGLTTQLKELIENEVKQAVSVAMKDLAENIVDKRTQSALENSQTYNNRTITSFLQDMEVAITAFYPRIETVRSNSILKFDSVPFSIGINNLSTFKSTGKFQCEKRGIYMISVSILSETNGAIFNIYLNGNQISATHIAEHGADHWHTCTVVIARQLQISDSLWVQTSGIYIHSGLFSCFTIIKVK</sequence>
<reference evidence="3 4" key="1">
    <citation type="submission" date="2020-06" db="EMBL/GenBank/DDBJ databases">
        <authorList>
            <person name="Li R."/>
            <person name="Bekaert M."/>
        </authorList>
    </citation>
    <scope>NUCLEOTIDE SEQUENCE [LARGE SCALE GENOMIC DNA]</scope>
    <source>
        <strain evidence="4">wild</strain>
    </source>
</reference>
<proteinExistence type="predicted"/>
<dbReference type="EMBL" id="CACVKT020009349">
    <property type="protein sequence ID" value="CAC5421371.1"/>
    <property type="molecule type" value="Genomic_DNA"/>
</dbReference>
<dbReference type="SUPFAM" id="SSF49842">
    <property type="entry name" value="TNF-like"/>
    <property type="match status" value="1"/>
</dbReference>
<dbReference type="Gene3D" id="2.60.120.40">
    <property type="match status" value="1"/>
</dbReference>
<feature type="signal peptide" evidence="1">
    <location>
        <begin position="1"/>
        <end position="24"/>
    </location>
</feature>
<organism evidence="3 4">
    <name type="scientific">Mytilus coruscus</name>
    <name type="common">Sea mussel</name>
    <dbReference type="NCBI Taxonomy" id="42192"/>
    <lineage>
        <taxon>Eukaryota</taxon>
        <taxon>Metazoa</taxon>
        <taxon>Spiralia</taxon>
        <taxon>Lophotrochozoa</taxon>
        <taxon>Mollusca</taxon>
        <taxon>Bivalvia</taxon>
        <taxon>Autobranchia</taxon>
        <taxon>Pteriomorphia</taxon>
        <taxon>Mytilida</taxon>
        <taxon>Mytiloidea</taxon>
        <taxon>Mytilidae</taxon>
        <taxon>Mytilinae</taxon>
        <taxon>Mytilus</taxon>
    </lineage>
</organism>
<protein>
    <recommendedName>
        <fullName evidence="2">C1q domain-containing protein</fullName>
    </recommendedName>
</protein>
<keyword evidence="1" id="KW-0732">Signal</keyword>
<gene>
    <name evidence="3" type="ORF">MCOR_53505</name>
</gene>
<evidence type="ECO:0000313" key="4">
    <source>
        <dbReference type="Proteomes" id="UP000507470"/>
    </source>
</evidence>
<dbReference type="Pfam" id="PF00386">
    <property type="entry name" value="C1q"/>
    <property type="match status" value="1"/>
</dbReference>
<accession>A0A6J8EQK2</accession>